<dbReference type="Pfam" id="PF07811">
    <property type="entry name" value="TadE"/>
    <property type="match status" value="1"/>
</dbReference>
<dbReference type="EMBL" id="JRYB01000001">
    <property type="protein sequence ID" value="OIJ43018.1"/>
    <property type="molecule type" value="Genomic_DNA"/>
</dbReference>
<protein>
    <submittedName>
        <fullName evidence="2">TadE-like family protein</fullName>
    </submittedName>
</protein>
<proteinExistence type="predicted"/>
<evidence type="ECO:0000313" key="2">
    <source>
        <dbReference type="EMBL" id="OIJ43018.1"/>
    </source>
</evidence>
<gene>
    <name evidence="2" type="ORF">LO55_3636</name>
</gene>
<dbReference type="Proteomes" id="UP000180246">
    <property type="component" value="Unassembled WGS sequence"/>
</dbReference>
<accession>A0A1S2ND77</accession>
<dbReference type="AlphaFoldDB" id="A0A1S2ND77"/>
<organism evidence="2 3">
    <name type="scientific">Massilia timonae</name>
    <dbReference type="NCBI Taxonomy" id="47229"/>
    <lineage>
        <taxon>Bacteria</taxon>
        <taxon>Pseudomonadati</taxon>
        <taxon>Pseudomonadota</taxon>
        <taxon>Betaproteobacteria</taxon>
        <taxon>Burkholderiales</taxon>
        <taxon>Oxalobacteraceae</taxon>
        <taxon>Telluria group</taxon>
        <taxon>Massilia</taxon>
    </lineage>
</organism>
<comment type="caution">
    <text evidence="2">The sequence shown here is derived from an EMBL/GenBank/DDBJ whole genome shotgun (WGS) entry which is preliminary data.</text>
</comment>
<dbReference type="InterPro" id="IPR012495">
    <property type="entry name" value="TadE-like_dom"/>
</dbReference>
<reference evidence="2 3" key="1">
    <citation type="submission" date="2014-10" db="EMBL/GenBank/DDBJ databases">
        <authorList>
            <person name="Seo M.-J."/>
            <person name="Seok Y.J."/>
            <person name="Cha I.-T."/>
        </authorList>
    </citation>
    <scope>NUCLEOTIDE SEQUENCE [LARGE SCALE GENOMIC DNA]</scope>
    <source>
        <strain evidence="2 3">NEU</strain>
    </source>
</reference>
<feature type="domain" description="TadE-like" evidence="1">
    <location>
        <begin position="15"/>
        <end position="57"/>
    </location>
</feature>
<sequence length="159" mass="16954">MKARFNRGARRAQTGSVAVEAAIILPVLILFLAVPLFMARIFWYYSVAEKAAHDGARFMSQATRLEIQDSTGGAEPAVAALAKAIVNAELDEIRPGLVGAAPSVLCDGLLCDGLSVPSTVRVAVRIRIHDEIFGFVTNPLFGEDGLLLVADVTVRYAGN</sequence>
<name>A0A1S2ND77_9BURK</name>
<dbReference type="RefSeq" id="WP_071362514.1">
    <property type="nucleotide sequence ID" value="NZ_JRYB01000001.1"/>
</dbReference>
<evidence type="ECO:0000313" key="3">
    <source>
        <dbReference type="Proteomes" id="UP000180246"/>
    </source>
</evidence>
<evidence type="ECO:0000259" key="1">
    <source>
        <dbReference type="Pfam" id="PF07811"/>
    </source>
</evidence>